<dbReference type="InterPro" id="IPR013342">
    <property type="entry name" value="Mandelate_racemase_C"/>
</dbReference>
<dbReference type="OrthoDB" id="5168231at2"/>
<dbReference type="SUPFAM" id="SSF51604">
    <property type="entry name" value="Enolase C-terminal domain-like"/>
    <property type="match status" value="1"/>
</dbReference>
<dbReference type="EMBL" id="LT629772">
    <property type="protein sequence ID" value="SDT12401.1"/>
    <property type="molecule type" value="Genomic_DNA"/>
</dbReference>
<dbReference type="Pfam" id="PF13378">
    <property type="entry name" value="MR_MLE_C"/>
    <property type="match status" value="1"/>
</dbReference>
<dbReference type="PANTHER" id="PTHR48080:SF4">
    <property type="entry name" value="GLUCARATE DEHYDRATASE"/>
    <property type="match status" value="1"/>
</dbReference>
<evidence type="ECO:0000313" key="5">
    <source>
        <dbReference type="EMBL" id="SDT12401.1"/>
    </source>
</evidence>
<dbReference type="PANTHER" id="PTHR48080">
    <property type="entry name" value="D-GALACTONATE DEHYDRATASE-RELATED"/>
    <property type="match status" value="1"/>
</dbReference>
<evidence type="ECO:0000259" key="4">
    <source>
        <dbReference type="SMART" id="SM00922"/>
    </source>
</evidence>
<accession>A0A1H1XTN0</accession>
<gene>
    <name evidence="5" type="ORF">SAMN04489812_4229</name>
</gene>
<evidence type="ECO:0000256" key="3">
    <source>
        <dbReference type="ARBA" id="ARBA00011973"/>
    </source>
</evidence>
<dbReference type="EC" id="4.2.1.40" evidence="3"/>
<dbReference type="Gene3D" id="3.20.20.120">
    <property type="entry name" value="Enolase-like C-terminal domain"/>
    <property type="match status" value="1"/>
</dbReference>
<organism evidence="5 6">
    <name type="scientific">Microlunatus soli</name>
    <dbReference type="NCBI Taxonomy" id="630515"/>
    <lineage>
        <taxon>Bacteria</taxon>
        <taxon>Bacillati</taxon>
        <taxon>Actinomycetota</taxon>
        <taxon>Actinomycetes</taxon>
        <taxon>Propionibacteriales</taxon>
        <taxon>Propionibacteriaceae</taxon>
        <taxon>Microlunatus</taxon>
    </lineage>
</organism>
<evidence type="ECO:0000313" key="6">
    <source>
        <dbReference type="Proteomes" id="UP000199103"/>
    </source>
</evidence>
<dbReference type="SMART" id="SM00922">
    <property type="entry name" value="MR_MLE"/>
    <property type="match status" value="1"/>
</dbReference>
<evidence type="ECO:0000256" key="2">
    <source>
        <dbReference type="ARBA" id="ARBA00005183"/>
    </source>
</evidence>
<proteinExistence type="predicted"/>
<dbReference type="STRING" id="630515.SAMN04489812_4229"/>
<reference evidence="5 6" key="1">
    <citation type="submission" date="2016-10" db="EMBL/GenBank/DDBJ databases">
        <authorList>
            <person name="de Groot N.N."/>
        </authorList>
    </citation>
    <scope>NUCLEOTIDE SEQUENCE [LARGE SCALE GENOMIC DNA]</scope>
    <source>
        <strain evidence="5 6">DSM 21800</strain>
    </source>
</reference>
<dbReference type="Pfam" id="PF02746">
    <property type="entry name" value="MR_MLE_N"/>
    <property type="match status" value="1"/>
</dbReference>
<sequence length="380" mass="41176">MDPPAMSIIRSVTLTEFAWQPPGSNRQSRKFAVRIDTSDDESGSYVALWSAPPLAVLQTIAAARLLIGQDPRDRERLWNLAARAHAKNDRIGYGALDIALWDLAGRTLGQPIWALLGRQRDRLPAYVSTVSGRKGTGALGSAQAYADYAEHCVDHGALAYKFHGFSGASVRDEMEIMRAVGERLAGRADVMTDPGKGLATVADALRLGRVCDEVGAFWWEDPLRGDAPTAHRLLRERIRTPLLITEFVRPLELRTALAIDGGTDLLRADPELDMGITGVMKSAHAAESLGLDLEVHAGGPAQRHCMAAIRNTNYYELGLLDPELGNPAMPPVYAEGYNETLSAIDPSDGCVSLPDGPGLGVNYDTDWIDAHTVAVHHITE</sequence>
<comment type="catalytic activity">
    <reaction evidence="1">
        <text>D-glucarate = 5-dehydro-4-deoxy-D-glucarate + H2O</text>
        <dbReference type="Rhea" id="RHEA:14573"/>
        <dbReference type="ChEBI" id="CHEBI:15377"/>
        <dbReference type="ChEBI" id="CHEBI:30612"/>
        <dbReference type="ChEBI" id="CHEBI:42819"/>
        <dbReference type="EC" id="4.2.1.40"/>
    </reaction>
</comment>
<feature type="domain" description="Mandelate racemase/muconate lactonizing enzyme C-terminal" evidence="4">
    <location>
        <begin position="142"/>
        <end position="241"/>
    </location>
</feature>
<dbReference type="InterPro" id="IPR029065">
    <property type="entry name" value="Enolase_C-like"/>
</dbReference>
<name>A0A1H1XTN0_9ACTN</name>
<dbReference type="InterPro" id="IPR013341">
    <property type="entry name" value="Mandelate_racemase_N_dom"/>
</dbReference>
<dbReference type="InterPro" id="IPR029017">
    <property type="entry name" value="Enolase-like_N"/>
</dbReference>
<dbReference type="SUPFAM" id="SSF54826">
    <property type="entry name" value="Enolase N-terminal domain-like"/>
    <property type="match status" value="1"/>
</dbReference>
<keyword evidence="6" id="KW-1185">Reference proteome</keyword>
<dbReference type="Proteomes" id="UP000199103">
    <property type="component" value="Chromosome I"/>
</dbReference>
<comment type="pathway">
    <text evidence="2">Carbohydrate acid metabolism; D-glucarate degradation; 2,5-dioxopentanoate from D-glucarate: step 1/2.</text>
</comment>
<dbReference type="InterPro" id="IPR034593">
    <property type="entry name" value="DgoD-like"/>
</dbReference>
<evidence type="ECO:0000256" key="1">
    <source>
        <dbReference type="ARBA" id="ARBA00001426"/>
    </source>
</evidence>
<dbReference type="GO" id="GO:0008872">
    <property type="term" value="F:glucarate dehydratase activity"/>
    <property type="evidence" value="ECO:0007669"/>
    <property type="project" value="UniProtKB-EC"/>
</dbReference>
<dbReference type="InterPro" id="IPR036849">
    <property type="entry name" value="Enolase-like_C_sf"/>
</dbReference>
<dbReference type="Gene3D" id="3.30.390.10">
    <property type="entry name" value="Enolase-like, N-terminal domain"/>
    <property type="match status" value="1"/>
</dbReference>
<protein>
    <recommendedName>
        <fullName evidence="3">glucarate dehydratase</fullName>
        <ecNumber evidence="3">4.2.1.40</ecNumber>
    </recommendedName>
</protein>
<dbReference type="AlphaFoldDB" id="A0A1H1XTN0"/>